<reference evidence="2" key="1">
    <citation type="submission" date="2023-12" db="EMBL/GenBank/DDBJ databases">
        <title>Genome assembly of Anisodus tanguticus.</title>
        <authorList>
            <person name="Wang Y.-J."/>
        </authorList>
    </citation>
    <scope>NUCLEOTIDE SEQUENCE</scope>
    <source>
        <strain evidence="2">KB-2021</strain>
        <tissue evidence="2">Leaf</tissue>
    </source>
</reference>
<dbReference type="EMBL" id="JAVYJV010000002">
    <property type="protein sequence ID" value="KAK4376841.1"/>
    <property type="molecule type" value="Genomic_DNA"/>
</dbReference>
<evidence type="ECO:0000256" key="1">
    <source>
        <dbReference type="SAM" id="MobiDB-lite"/>
    </source>
</evidence>
<proteinExistence type="predicted"/>
<protein>
    <submittedName>
        <fullName evidence="2">Uncharacterized protein</fullName>
    </submittedName>
</protein>
<keyword evidence="3" id="KW-1185">Reference proteome</keyword>
<accession>A0AAE1VTY1</accession>
<evidence type="ECO:0000313" key="3">
    <source>
        <dbReference type="Proteomes" id="UP001291623"/>
    </source>
</evidence>
<sequence>MEAEVDESSHQHPKRCKPTKHTQFPSTSSKDSILANPNLPQELISSKAKIVHAMSK</sequence>
<comment type="caution">
    <text evidence="2">The sequence shown here is derived from an EMBL/GenBank/DDBJ whole genome shotgun (WGS) entry which is preliminary data.</text>
</comment>
<gene>
    <name evidence="2" type="ORF">RND71_003137</name>
</gene>
<feature type="compositionally biased region" description="Basic residues" evidence="1">
    <location>
        <begin position="11"/>
        <end position="20"/>
    </location>
</feature>
<organism evidence="2 3">
    <name type="scientific">Anisodus tanguticus</name>
    <dbReference type="NCBI Taxonomy" id="243964"/>
    <lineage>
        <taxon>Eukaryota</taxon>
        <taxon>Viridiplantae</taxon>
        <taxon>Streptophyta</taxon>
        <taxon>Embryophyta</taxon>
        <taxon>Tracheophyta</taxon>
        <taxon>Spermatophyta</taxon>
        <taxon>Magnoliopsida</taxon>
        <taxon>eudicotyledons</taxon>
        <taxon>Gunneridae</taxon>
        <taxon>Pentapetalae</taxon>
        <taxon>asterids</taxon>
        <taxon>lamiids</taxon>
        <taxon>Solanales</taxon>
        <taxon>Solanaceae</taxon>
        <taxon>Solanoideae</taxon>
        <taxon>Hyoscyameae</taxon>
        <taxon>Anisodus</taxon>
    </lineage>
</organism>
<feature type="region of interest" description="Disordered" evidence="1">
    <location>
        <begin position="1"/>
        <end position="42"/>
    </location>
</feature>
<dbReference type="Proteomes" id="UP001291623">
    <property type="component" value="Unassembled WGS sequence"/>
</dbReference>
<evidence type="ECO:0000313" key="2">
    <source>
        <dbReference type="EMBL" id="KAK4376841.1"/>
    </source>
</evidence>
<name>A0AAE1VTY1_9SOLA</name>
<dbReference type="AlphaFoldDB" id="A0AAE1VTY1"/>
<feature type="compositionally biased region" description="Polar residues" evidence="1">
    <location>
        <begin position="21"/>
        <end position="31"/>
    </location>
</feature>